<dbReference type="SUPFAM" id="SSF53901">
    <property type="entry name" value="Thiolase-like"/>
    <property type="match status" value="1"/>
</dbReference>
<reference evidence="5 6" key="1">
    <citation type="submission" date="2016-10" db="EMBL/GenBank/DDBJ databases">
        <authorList>
            <person name="de Groot N.N."/>
        </authorList>
    </citation>
    <scope>NUCLEOTIDE SEQUENCE [LARGE SCALE GENOMIC DNA]</scope>
    <source>
        <strain evidence="5 6">DSM 8423</strain>
    </source>
</reference>
<dbReference type="GO" id="GO:0004315">
    <property type="term" value="F:3-oxoacyl-[acyl-carrier-protein] synthase activity"/>
    <property type="evidence" value="ECO:0007669"/>
    <property type="project" value="InterPro"/>
</dbReference>
<evidence type="ECO:0000256" key="3">
    <source>
        <dbReference type="RuleBase" id="RU003694"/>
    </source>
</evidence>
<organism evidence="5 6">
    <name type="scientific">Syntrophus gentianae</name>
    <dbReference type="NCBI Taxonomy" id="43775"/>
    <lineage>
        <taxon>Bacteria</taxon>
        <taxon>Pseudomonadati</taxon>
        <taxon>Thermodesulfobacteriota</taxon>
        <taxon>Syntrophia</taxon>
        <taxon>Syntrophales</taxon>
        <taxon>Syntrophaceae</taxon>
        <taxon>Syntrophus</taxon>
    </lineage>
</organism>
<dbReference type="RefSeq" id="WP_093883783.1">
    <property type="nucleotide sequence ID" value="NZ_FOBS01000016.1"/>
</dbReference>
<keyword evidence="6" id="KW-1185">Reference proteome</keyword>
<dbReference type="PANTHER" id="PTHR11712">
    <property type="entry name" value="POLYKETIDE SYNTHASE-RELATED"/>
    <property type="match status" value="1"/>
</dbReference>
<dbReference type="InterPro" id="IPR000794">
    <property type="entry name" value="Beta-ketoacyl_synthase"/>
</dbReference>
<accession>A0A1H7YGP1</accession>
<protein>
    <submittedName>
        <fullName evidence="5">3-oxoacyl-[acyl-carrier-protein] synthase II</fullName>
    </submittedName>
</protein>
<gene>
    <name evidence="5" type="ORF">SAMN04489760_11631</name>
</gene>
<comment type="similarity">
    <text evidence="1 3">Belongs to the thiolase-like superfamily. Beta-ketoacyl-ACP synthases family.</text>
</comment>
<dbReference type="CDD" id="cd00834">
    <property type="entry name" value="KAS_I_II"/>
    <property type="match status" value="1"/>
</dbReference>
<dbReference type="SMART" id="SM00825">
    <property type="entry name" value="PKS_KS"/>
    <property type="match status" value="1"/>
</dbReference>
<dbReference type="PANTHER" id="PTHR11712:SF336">
    <property type="entry name" value="3-OXOACYL-[ACYL-CARRIER-PROTEIN] SYNTHASE, MITOCHONDRIAL"/>
    <property type="match status" value="1"/>
</dbReference>
<name>A0A1H7YGP1_9BACT</name>
<dbReference type="InterPro" id="IPR020841">
    <property type="entry name" value="PKS_Beta-ketoAc_synthase_dom"/>
</dbReference>
<evidence type="ECO:0000313" key="5">
    <source>
        <dbReference type="EMBL" id="SEM45054.1"/>
    </source>
</evidence>
<dbReference type="Pfam" id="PF02801">
    <property type="entry name" value="Ketoacyl-synt_C"/>
    <property type="match status" value="1"/>
</dbReference>
<dbReference type="Proteomes" id="UP000198744">
    <property type="component" value="Unassembled WGS sequence"/>
</dbReference>
<proteinExistence type="inferred from homology"/>
<dbReference type="OrthoDB" id="9816204at2"/>
<sequence>MKVPKNRRVYVIGYGAATPLGATFVKSWERAVRGEAGFRKVTRCEVRTLSDVVGEIPDWDPRALDFVDEKELYNWNAAFVILTMAVCQEALRHAGLPMDSGTAPRTACLVGSALNGLDAFRIAVNRLEQKGPRHVSPYLLPNLCANVPAGKAGILLGFTGPIFSPQGACASGNHAIGLAARMIRDGDCDFALAGGVEMPLLPEIILGFANMTATVKVSSRDRAWQNPALASRPFSIDRKGFVLSEGAGVVVLAAEEKLATYGLRPRAEVLGVGWASDAWHFTEPNPETIVRTIREAIEDAGLGVADIQYVNAHGTSTPKGDRVEVECLKEVFGTRLKDIPISANKSQIGHTLGAAAAIDAALTIEGMQRGILLPTINYLPDPELEAYDFVPHEARRQQVELALSNAFGFGGTNCCLIFRGVS</sequence>
<evidence type="ECO:0000259" key="4">
    <source>
        <dbReference type="PROSITE" id="PS52004"/>
    </source>
</evidence>
<dbReference type="Gene3D" id="3.40.47.10">
    <property type="match status" value="1"/>
</dbReference>
<dbReference type="AlphaFoldDB" id="A0A1H7YGP1"/>
<keyword evidence="2 3" id="KW-0808">Transferase</keyword>
<dbReference type="InterPro" id="IPR016039">
    <property type="entry name" value="Thiolase-like"/>
</dbReference>
<dbReference type="PROSITE" id="PS52004">
    <property type="entry name" value="KS3_2"/>
    <property type="match status" value="1"/>
</dbReference>
<evidence type="ECO:0000256" key="1">
    <source>
        <dbReference type="ARBA" id="ARBA00008467"/>
    </source>
</evidence>
<dbReference type="GO" id="GO:0006633">
    <property type="term" value="P:fatty acid biosynthetic process"/>
    <property type="evidence" value="ECO:0007669"/>
    <property type="project" value="InterPro"/>
</dbReference>
<evidence type="ECO:0000256" key="2">
    <source>
        <dbReference type="ARBA" id="ARBA00022679"/>
    </source>
</evidence>
<evidence type="ECO:0000313" key="6">
    <source>
        <dbReference type="Proteomes" id="UP000198744"/>
    </source>
</evidence>
<dbReference type="STRING" id="43775.SAMN04489760_11631"/>
<dbReference type="EMBL" id="FOBS01000016">
    <property type="protein sequence ID" value="SEM45054.1"/>
    <property type="molecule type" value="Genomic_DNA"/>
</dbReference>
<dbReference type="InterPro" id="IPR014031">
    <property type="entry name" value="Ketoacyl_synth_C"/>
</dbReference>
<dbReference type="InterPro" id="IPR014030">
    <property type="entry name" value="Ketoacyl_synth_N"/>
</dbReference>
<dbReference type="Pfam" id="PF00109">
    <property type="entry name" value="ketoacyl-synt"/>
    <property type="match status" value="1"/>
</dbReference>
<dbReference type="PROSITE" id="PS00606">
    <property type="entry name" value="KS3_1"/>
    <property type="match status" value="1"/>
</dbReference>
<dbReference type="InterPro" id="IPR018201">
    <property type="entry name" value="Ketoacyl_synth_AS"/>
</dbReference>
<feature type="domain" description="Ketosynthase family 3 (KS3)" evidence="4">
    <location>
        <begin position="6"/>
        <end position="420"/>
    </location>
</feature>